<evidence type="ECO:0000313" key="2">
    <source>
        <dbReference type="EMBL" id="AAS54868.1"/>
    </source>
</evidence>
<reference evidence="2 3" key="1">
    <citation type="journal article" date="2004" name="Science">
        <title>The Ashbya gossypii genome as a tool for mapping the ancient Saccharomyces cerevisiae genome.</title>
        <authorList>
            <person name="Dietrich F.S."/>
            <person name="Voegeli S."/>
            <person name="Brachat S."/>
            <person name="Lerch A."/>
            <person name="Gates K."/>
            <person name="Steiner S."/>
            <person name="Mohr C."/>
            <person name="Pohlmann R."/>
            <person name="Luedi P."/>
            <person name="Choi S."/>
            <person name="Wing R.A."/>
            <person name="Flavier A."/>
            <person name="Gaffney T.D."/>
            <person name="Philippsen P."/>
        </authorList>
    </citation>
    <scope>NUCLEOTIDE SEQUENCE [LARGE SCALE GENOMIC DNA]</scope>
    <source>
        <strain evidence="3">ATCC 10895 / CBS 109.51 / FGSC 9923 / NRRL Y-1056</strain>
    </source>
</reference>
<keyword evidence="3" id="KW-1185">Reference proteome</keyword>
<dbReference type="OrthoDB" id="548474at2759"/>
<dbReference type="STRING" id="284811.Q74Z28"/>
<dbReference type="EMBL" id="AE016820">
    <property type="protein sequence ID" value="AAS54868.1"/>
    <property type="molecule type" value="Genomic_DNA"/>
</dbReference>
<proteinExistence type="predicted"/>
<organism evidence="2 3">
    <name type="scientific">Eremothecium gossypii (strain ATCC 10895 / CBS 109.51 / FGSC 9923 / NRRL Y-1056)</name>
    <name type="common">Yeast</name>
    <name type="synonym">Ashbya gossypii</name>
    <dbReference type="NCBI Taxonomy" id="284811"/>
    <lineage>
        <taxon>Eukaryota</taxon>
        <taxon>Fungi</taxon>
        <taxon>Dikarya</taxon>
        <taxon>Ascomycota</taxon>
        <taxon>Saccharomycotina</taxon>
        <taxon>Saccharomycetes</taxon>
        <taxon>Saccharomycetales</taxon>
        <taxon>Saccharomycetaceae</taxon>
        <taxon>Eremothecium</taxon>
    </lineage>
</organism>
<feature type="coiled-coil region" evidence="1">
    <location>
        <begin position="25"/>
        <end position="62"/>
    </location>
</feature>
<dbReference type="GeneID" id="4623348"/>
<name>Q74Z28_EREGS</name>
<protein>
    <submittedName>
        <fullName evidence="2">AGR378Cp</fullName>
    </submittedName>
</protein>
<dbReference type="HOGENOM" id="CLU_141797_0_0_1"/>
<sequence>MAGSEVARRPVQIAEFKTAVRELSQQELAAARQALEARARQLARTSERLARHVQELEQQEGEGGNLALFRTSLRENEVVLGNCRERLEAVGLEEEFRGYAGATAADGRPQKQARAHN</sequence>
<keyword evidence="1" id="KW-0175">Coiled coil</keyword>
<dbReference type="KEGG" id="ago:AGOS_AGR378C"/>
<dbReference type="RefSeq" id="NP_987044.1">
    <property type="nucleotide sequence ID" value="NM_212106.1"/>
</dbReference>
<evidence type="ECO:0000313" key="3">
    <source>
        <dbReference type="Proteomes" id="UP000000591"/>
    </source>
</evidence>
<dbReference type="InParanoid" id="Q74Z28"/>
<accession>Q74Z28</accession>
<evidence type="ECO:0000256" key="1">
    <source>
        <dbReference type="SAM" id="Coils"/>
    </source>
</evidence>
<gene>
    <name evidence="2" type="ORF">AGOS_AGR378C</name>
</gene>
<dbReference type="FunCoup" id="Q74Z28">
    <property type="interactions" value="93"/>
</dbReference>
<reference evidence="3" key="2">
    <citation type="journal article" date="2013" name="G3 (Bethesda)">
        <title>Genomes of Ashbya fungi isolated from insects reveal four mating-type loci, numerous translocations, lack of transposons, and distinct gene duplications.</title>
        <authorList>
            <person name="Dietrich F.S."/>
            <person name="Voegeli S."/>
            <person name="Kuo S."/>
            <person name="Philippsen P."/>
        </authorList>
    </citation>
    <scope>GENOME REANNOTATION</scope>
    <source>
        <strain evidence="3">ATCC 10895 / CBS 109.51 / FGSC 9923 / NRRL Y-1056</strain>
    </source>
</reference>
<dbReference type="AlphaFoldDB" id="Q74Z28"/>
<dbReference type="Proteomes" id="UP000000591">
    <property type="component" value="Chromosome VII"/>
</dbReference>
<dbReference type="eggNOG" id="ENOG502S4G9">
    <property type="taxonomic scope" value="Eukaryota"/>
</dbReference>